<dbReference type="InterPro" id="IPR029063">
    <property type="entry name" value="SAM-dependent_MTases_sf"/>
</dbReference>
<dbReference type="OrthoDB" id="9808140at2"/>
<evidence type="ECO:0000313" key="4">
    <source>
        <dbReference type="Proteomes" id="UP000267223"/>
    </source>
</evidence>
<dbReference type="PANTHER" id="PTHR43861:SF3">
    <property type="entry name" value="PUTATIVE (AFU_ORTHOLOGUE AFUA_2G14390)-RELATED"/>
    <property type="match status" value="1"/>
</dbReference>
<evidence type="ECO:0000313" key="3">
    <source>
        <dbReference type="EMBL" id="RNI38761.1"/>
    </source>
</evidence>
<dbReference type="CDD" id="cd02440">
    <property type="entry name" value="AdoMet_MTases"/>
    <property type="match status" value="1"/>
</dbReference>
<proteinExistence type="predicted"/>
<dbReference type="AlphaFoldDB" id="A0A3M9NLW5"/>
<comment type="caution">
    <text evidence="3">The sequence shown here is derived from an EMBL/GenBank/DDBJ whole genome shotgun (WGS) entry which is preliminary data.</text>
</comment>
<protein>
    <submittedName>
        <fullName evidence="3">Class I SAM-dependent methyltransferase</fullName>
    </submittedName>
</protein>
<dbReference type="SUPFAM" id="SSF53335">
    <property type="entry name" value="S-adenosyl-L-methionine-dependent methyltransferases"/>
    <property type="match status" value="1"/>
</dbReference>
<dbReference type="EMBL" id="RJJR01000002">
    <property type="protein sequence ID" value="RNI38761.1"/>
    <property type="molecule type" value="Genomic_DNA"/>
</dbReference>
<keyword evidence="3" id="KW-0489">Methyltransferase</keyword>
<evidence type="ECO:0000256" key="1">
    <source>
        <dbReference type="ARBA" id="ARBA00022679"/>
    </source>
</evidence>
<gene>
    <name evidence="3" type="ORF">EFY79_03625</name>
</gene>
<dbReference type="RefSeq" id="WP_123119324.1">
    <property type="nucleotide sequence ID" value="NZ_RJJR01000002.1"/>
</dbReference>
<dbReference type="PANTHER" id="PTHR43861">
    <property type="entry name" value="TRANS-ACONITATE 2-METHYLTRANSFERASE-RELATED"/>
    <property type="match status" value="1"/>
</dbReference>
<name>A0A3M9NLW5_9BACT</name>
<dbReference type="GO" id="GO:0032259">
    <property type="term" value="P:methylation"/>
    <property type="evidence" value="ECO:0007669"/>
    <property type="project" value="UniProtKB-KW"/>
</dbReference>
<reference evidence="3 4" key="1">
    <citation type="submission" date="2018-11" db="EMBL/GenBank/DDBJ databases">
        <title>Draft genome sequence of Ferruginibacter sp. BO-59.</title>
        <authorList>
            <person name="Im W.T."/>
        </authorList>
    </citation>
    <scope>NUCLEOTIDE SEQUENCE [LARGE SCALE GENOMIC DNA]</scope>
    <source>
        <strain evidence="3 4">BO-59</strain>
    </source>
</reference>
<dbReference type="Proteomes" id="UP000267223">
    <property type="component" value="Unassembled WGS sequence"/>
</dbReference>
<dbReference type="Gene3D" id="3.40.50.150">
    <property type="entry name" value="Vaccinia Virus protein VP39"/>
    <property type="match status" value="1"/>
</dbReference>
<keyword evidence="1 3" id="KW-0808">Transferase</keyword>
<organism evidence="3 4">
    <name type="scientific">Hanamia caeni</name>
    <dbReference type="NCBI Taxonomy" id="2294116"/>
    <lineage>
        <taxon>Bacteria</taxon>
        <taxon>Pseudomonadati</taxon>
        <taxon>Bacteroidota</taxon>
        <taxon>Chitinophagia</taxon>
        <taxon>Chitinophagales</taxon>
        <taxon>Chitinophagaceae</taxon>
        <taxon>Hanamia</taxon>
    </lineage>
</organism>
<dbReference type="InterPro" id="IPR013216">
    <property type="entry name" value="Methyltransf_11"/>
</dbReference>
<accession>A0A3M9NLW5</accession>
<dbReference type="Pfam" id="PF08241">
    <property type="entry name" value="Methyltransf_11"/>
    <property type="match status" value="1"/>
</dbReference>
<dbReference type="GO" id="GO:0008757">
    <property type="term" value="F:S-adenosylmethionine-dependent methyltransferase activity"/>
    <property type="evidence" value="ECO:0007669"/>
    <property type="project" value="InterPro"/>
</dbReference>
<evidence type="ECO:0000259" key="2">
    <source>
        <dbReference type="Pfam" id="PF08241"/>
    </source>
</evidence>
<keyword evidence="4" id="KW-1185">Reference proteome</keyword>
<sequence>MNLFQKFNSLSLKSNLVSKPDGAYDLWAADYDSQPDNMMLAWDEDIFSRLINTMDLHNKIIADIGCGTGRHWKKIYEREPKKIIGFDVSEGMLSILKQKFPESETHHLINDELKELENQSYDMIFSTLTIAHIKNAEKALHEWSRILKSGGEIIITDYHPTALAKGGRRTFNYHGKKIAVKNYVHSIEKLKGIARQLDLEVIHFIEKSIDESARPFYEKQSALHVYESWKGTPIIYGIHLKKPDVVK</sequence>
<feature type="domain" description="Methyltransferase type 11" evidence="2">
    <location>
        <begin position="63"/>
        <end position="155"/>
    </location>
</feature>